<organism evidence="4">
    <name type="scientific">Volvox carteri f. nagariensis</name>
    <dbReference type="NCBI Taxonomy" id="3068"/>
    <lineage>
        <taxon>Eukaryota</taxon>
        <taxon>Viridiplantae</taxon>
        <taxon>Chlorophyta</taxon>
        <taxon>core chlorophytes</taxon>
        <taxon>Chlorophyceae</taxon>
        <taxon>CS clade</taxon>
        <taxon>Chlamydomonadales</taxon>
        <taxon>Volvocaceae</taxon>
        <taxon>Volvox</taxon>
    </lineage>
</organism>
<feature type="compositionally biased region" description="Polar residues" evidence="2">
    <location>
        <begin position="65"/>
        <end position="74"/>
    </location>
</feature>
<dbReference type="InParanoid" id="D8TYY6"/>
<dbReference type="GO" id="GO:0003341">
    <property type="term" value="P:cilium movement"/>
    <property type="evidence" value="ECO:0007669"/>
    <property type="project" value="InterPro"/>
</dbReference>
<dbReference type="OrthoDB" id="10255247at2759"/>
<feature type="compositionally biased region" description="Polar residues" evidence="2">
    <location>
        <begin position="117"/>
        <end position="134"/>
    </location>
</feature>
<evidence type="ECO:0000313" key="3">
    <source>
        <dbReference type="EMBL" id="EFJ47395.1"/>
    </source>
</evidence>
<dbReference type="GeneID" id="9615668"/>
<dbReference type="PANTHER" id="PTHR46518">
    <property type="entry name" value="COILED-COIL DOMAIN-CONTAINING PROTEIN 151"/>
    <property type="match status" value="1"/>
</dbReference>
<protein>
    <submittedName>
        <fullName evidence="3">Uncharacterized protein</fullName>
    </submittedName>
</protein>
<reference evidence="3 4" key="1">
    <citation type="journal article" date="2010" name="Science">
        <title>Genomic analysis of organismal complexity in the multicellular green alga Volvox carteri.</title>
        <authorList>
            <person name="Prochnik S.E."/>
            <person name="Umen J."/>
            <person name="Nedelcu A.M."/>
            <person name="Hallmann A."/>
            <person name="Miller S.M."/>
            <person name="Nishii I."/>
            <person name="Ferris P."/>
            <person name="Kuo A."/>
            <person name="Mitros T."/>
            <person name="Fritz-Laylin L.K."/>
            <person name="Hellsten U."/>
            <person name="Chapman J."/>
            <person name="Simakov O."/>
            <person name="Rensing S.A."/>
            <person name="Terry A."/>
            <person name="Pangilinan J."/>
            <person name="Kapitonov V."/>
            <person name="Jurka J."/>
            <person name="Salamov A."/>
            <person name="Shapiro H."/>
            <person name="Schmutz J."/>
            <person name="Grimwood J."/>
            <person name="Lindquist E."/>
            <person name="Lucas S."/>
            <person name="Grigoriev I.V."/>
            <person name="Schmitt R."/>
            <person name="Kirk D."/>
            <person name="Rokhsar D.S."/>
        </authorList>
    </citation>
    <scope>NUCLEOTIDE SEQUENCE [LARGE SCALE GENOMIC DNA]</scope>
    <source>
        <strain evidence="4">f. Nagariensis / Eve</strain>
    </source>
</reference>
<dbReference type="KEGG" id="vcn:VOLCADRAFT_92042"/>
<evidence type="ECO:0000313" key="4">
    <source>
        <dbReference type="Proteomes" id="UP000001058"/>
    </source>
</evidence>
<feature type="coiled-coil region" evidence="1">
    <location>
        <begin position="12"/>
        <end position="57"/>
    </location>
</feature>
<dbReference type="RefSeq" id="XP_002951584.1">
    <property type="nucleotide sequence ID" value="XM_002951538.1"/>
</dbReference>
<dbReference type="Proteomes" id="UP000001058">
    <property type="component" value="Unassembled WGS sequence"/>
</dbReference>
<dbReference type="EMBL" id="GL378345">
    <property type="protein sequence ID" value="EFJ47395.1"/>
    <property type="molecule type" value="Genomic_DNA"/>
</dbReference>
<name>D8TYY6_VOLCA</name>
<evidence type="ECO:0000256" key="1">
    <source>
        <dbReference type="SAM" id="Coils"/>
    </source>
</evidence>
<dbReference type="AlphaFoldDB" id="D8TYY6"/>
<gene>
    <name evidence="3" type="ORF">VOLCADRAFT_92042</name>
</gene>
<dbReference type="GO" id="GO:0097542">
    <property type="term" value="C:ciliary tip"/>
    <property type="evidence" value="ECO:0007669"/>
    <property type="project" value="TreeGrafter"/>
</dbReference>
<sequence length="134" mass="15034">MDADAAAGPELIAQLQERLQQLESEFKTSQDTTQWTIKQNKNTLMALKQENKDLSQEVARRGGSTELQGKQGTATDGERVVERLERQVHEFRRAYDKVIKDKKTALQKLDNLHDSLKGNTTGAAQRSPPTNGRT</sequence>
<dbReference type="eggNOG" id="ENOG502RRDU">
    <property type="taxonomic scope" value="Eukaryota"/>
</dbReference>
<feature type="region of interest" description="Disordered" evidence="2">
    <location>
        <begin position="110"/>
        <end position="134"/>
    </location>
</feature>
<dbReference type="PANTHER" id="PTHR46518:SF1">
    <property type="entry name" value="OUTER DYNEIN ARM-DOCKING COMPLEX SUBUNIT 3"/>
    <property type="match status" value="1"/>
</dbReference>
<keyword evidence="4" id="KW-1185">Reference proteome</keyword>
<dbReference type="GO" id="GO:0036064">
    <property type="term" value="C:ciliary basal body"/>
    <property type="evidence" value="ECO:0007669"/>
    <property type="project" value="TreeGrafter"/>
</dbReference>
<keyword evidence="1" id="KW-0175">Coiled coil</keyword>
<dbReference type="InterPro" id="IPR033192">
    <property type="entry name" value="ODAD3"/>
</dbReference>
<dbReference type="GO" id="GO:0035253">
    <property type="term" value="C:ciliary rootlet"/>
    <property type="evidence" value="ECO:0007669"/>
    <property type="project" value="TreeGrafter"/>
</dbReference>
<dbReference type="GO" id="GO:0036158">
    <property type="term" value="P:outer dynein arm assembly"/>
    <property type="evidence" value="ECO:0007669"/>
    <property type="project" value="InterPro"/>
</dbReference>
<feature type="region of interest" description="Disordered" evidence="2">
    <location>
        <begin position="59"/>
        <end position="81"/>
    </location>
</feature>
<proteinExistence type="predicted"/>
<dbReference type="STRING" id="3068.D8TYY6"/>
<accession>D8TYY6</accession>
<evidence type="ECO:0000256" key="2">
    <source>
        <dbReference type="SAM" id="MobiDB-lite"/>
    </source>
</evidence>